<evidence type="ECO:0000313" key="1">
    <source>
        <dbReference type="EMBL" id="MBK0399738.1"/>
    </source>
</evidence>
<name>A0A8J7M8N7_9RHOB</name>
<keyword evidence="1" id="KW-0449">Lipoprotein</keyword>
<comment type="caution">
    <text evidence="1">The sequence shown here is derived from an EMBL/GenBank/DDBJ whole genome shotgun (WGS) entry which is preliminary data.</text>
</comment>
<evidence type="ECO:0000313" key="2">
    <source>
        <dbReference type="Proteomes" id="UP000655420"/>
    </source>
</evidence>
<dbReference type="Gene3D" id="2.40.360.10">
    <property type="entry name" value="YmcC-like"/>
    <property type="match status" value="1"/>
</dbReference>
<dbReference type="EMBL" id="JAEHHL010000006">
    <property type="protein sequence ID" value="MBK0399738.1"/>
    <property type="molecule type" value="Genomic_DNA"/>
</dbReference>
<dbReference type="Pfam" id="PF11102">
    <property type="entry name" value="YjbF"/>
    <property type="match status" value="1"/>
</dbReference>
<organism evidence="1 2">
    <name type="scientific">Thermohalobaculum xanthum</name>
    <dbReference type="NCBI Taxonomy" id="2753746"/>
    <lineage>
        <taxon>Bacteria</taxon>
        <taxon>Pseudomonadati</taxon>
        <taxon>Pseudomonadota</taxon>
        <taxon>Alphaproteobacteria</taxon>
        <taxon>Rhodobacterales</taxon>
        <taxon>Paracoccaceae</taxon>
        <taxon>Thermohalobaculum</taxon>
    </lineage>
</organism>
<dbReference type="InterPro" id="IPR021308">
    <property type="entry name" value="GfcB"/>
</dbReference>
<dbReference type="AlphaFoldDB" id="A0A8J7M8N7"/>
<sequence>MALVLAALAGCSNGGAGTFTRIGESLVATLATADPDAPAPTVTRARLNEIPYATISVATDATAPAYLVPLADNGGYLDYRDQAGNSVRMFGGALAGFQAVGFDLEGVRHDERDPIAHATPLALWPTEVWREYQFSQRDLGPYSIVLKCVMQPQGFETIEIVEVTYQLVRVVETCRNVRREVTNTYWMVAGTGFIWKSRQWAGPKLGHLTIEIIRPYSSS</sequence>
<proteinExistence type="predicted"/>
<dbReference type="Proteomes" id="UP000655420">
    <property type="component" value="Unassembled WGS sequence"/>
</dbReference>
<protein>
    <submittedName>
        <fullName evidence="1">YjbF family lipoprotein</fullName>
    </submittedName>
</protein>
<dbReference type="InterPro" id="IPR023373">
    <property type="entry name" value="YmcC_sf"/>
</dbReference>
<dbReference type="SUPFAM" id="SSF159270">
    <property type="entry name" value="YmcC-like"/>
    <property type="match status" value="1"/>
</dbReference>
<dbReference type="RefSeq" id="WP_200609931.1">
    <property type="nucleotide sequence ID" value="NZ_JAEHHL010000006.1"/>
</dbReference>
<accession>A0A8J7M8N7</accession>
<reference evidence="1" key="1">
    <citation type="submission" date="2020-12" db="EMBL/GenBank/DDBJ databases">
        <title>Bacterial taxonomy.</title>
        <authorList>
            <person name="Pan X."/>
        </authorList>
    </citation>
    <scope>NUCLEOTIDE SEQUENCE</scope>
    <source>
        <strain evidence="1">M0105</strain>
    </source>
</reference>
<gene>
    <name evidence="1" type="ORF">H0I76_11100</name>
</gene>
<keyword evidence="2" id="KW-1185">Reference proteome</keyword>